<comment type="pathway">
    <text evidence="1">Cofactor biosynthesis; adenosylcobalamin biosynthesis.</text>
</comment>
<dbReference type="NCBIfam" id="NF005968">
    <property type="entry name" value="PRK08057.1-2"/>
    <property type="match status" value="1"/>
</dbReference>
<dbReference type="PROSITE" id="PS51014">
    <property type="entry name" value="COBK_CBIJ"/>
    <property type="match status" value="1"/>
</dbReference>
<dbReference type="KEGG" id="mgg:MPLG2_3516"/>
<dbReference type="PANTHER" id="PTHR36925">
    <property type="entry name" value="COBALT-PRECORRIN-6A REDUCTASE"/>
    <property type="match status" value="1"/>
</dbReference>
<sequence length="249" mass="25761">MSALLLGGTAEARDLAARLVAADVEVVSSLAGDVAAPLLPAGKVRIGGFGGVHGLAGYLRANAVSAVVDATHPFAATMTAHAAAACAVTGVALLRLERPSWAARPDAEHWHWVGSLDEARGEAERLGERVFLAIGRQELGVFAGWTDRYVLARMVDAPGFAPPATWEVVRARGPFRLPDELELLTSRAIDVLVTKDSGGGTDAKLDAAATLGVPVVAVRRPPPPEGIGVVSSVDEAVAWIVHRPGAATP</sequence>
<dbReference type="GO" id="GO:0016994">
    <property type="term" value="F:precorrin-6A reductase activity"/>
    <property type="evidence" value="ECO:0007669"/>
    <property type="project" value="UniProtKB-EC"/>
</dbReference>
<dbReference type="EMBL" id="LT985188">
    <property type="protein sequence ID" value="SPD88546.1"/>
    <property type="molecule type" value="Genomic_DNA"/>
</dbReference>
<dbReference type="InterPro" id="IPR003723">
    <property type="entry name" value="Precorrin-6x_reduct"/>
</dbReference>
<accession>A0A2N9JL92</accession>
<evidence type="ECO:0000313" key="4">
    <source>
        <dbReference type="EMBL" id="SPD88546.1"/>
    </source>
</evidence>
<keyword evidence="2" id="KW-0169">Cobalamin biosynthesis</keyword>
<evidence type="ECO:0000256" key="1">
    <source>
        <dbReference type="ARBA" id="ARBA00004953"/>
    </source>
</evidence>
<dbReference type="UniPathway" id="UPA00148"/>
<dbReference type="NCBIfam" id="TIGR00715">
    <property type="entry name" value="precor6x_red"/>
    <property type="match status" value="1"/>
</dbReference>
<evidence type="ECO:0000256" key="3">
    <source>
        <dbReference type="ARBA" id="ARBA00023002"/>
    </source>
</evidence>
<protein>
    <submittedName>
        <fullName evidence="4">Precorrin-6A reductase</fullName>
        <ecNumber evidence="4">1.3.1.54</ecNumber>
    </submittedName>
</protein>
<dbReference type="AlphaFoldDB" id="A0A2N9JL92"/>
<keyword evidence="5" id="KW-1185">Reference proteome</keyword>
<reference evidence="4 5" key="1">
    <citation type="submission" date="2018-02" db="EMBL/GenBank/DDBJ databases">
        <authorList>
            <person name="Cohen D.B."/>
            <person name="Kent A.D."/>
        </authorList>
    </citation>
    <scope>NUCLEOTIDE SEQUENCE [LARGE SCALE GENOMIC DNA]</scope>
    <source>
        <strain evidence="4">1</strain>
    </source>
</reference>
<dbReference type="OrthoDB" id="5183775at2"/>
<dbReference type="GO" id="GO:0009236">
    <property type="term" value="P:cobalamin biosynthetic process"/>
    <property type="evidence" value="ECO:0007669"/>
    <property type="project" value="UniProtKB-UniPathway"/>
</dbReference>
<evidence type="ECO:0000313" key="5">
    <source>
        <dbReference type="Proteomes" id="UP000238164"/>
    </source>
</evidence>
<gene>
    <name evidence="4" type="primary">cobK</name>
    <name evidence="4" type="ORF">MPLG2_3516</name>
</gene>
<dbReference type="RefSeq" id="WP_105187030.1">
    <property type="nucleotide sequence ID" value="NZ_BAAAGO010000009.1"/>
</dbReference>
<keyword evidence="3 4" id="KW-0560">Oxidoreductase</keyword>
<dbReference type="PANTHER" id="PTHR36925:SF1">
    <property type="entry name" value="COBALT-PRECORRIN-6A REDUCTASE"/>
    <property type="match status" value="1"/>
</dbReference>
<dbReference type="Pfam" id="PF02571">
    <property type="entry name" value="CbiJ"/>
    <property type="match status" value="1"/>
</dbReference>
<name>A0A2N9JL92_9ACTN</name>
<dbReference type="Proteomes" id="UP000238164">
    <property type="component" value="Chromosome 1"/>
</dbReference>
<dbReference type="EC" id="1.3.1.54" evidence="4"/>
<proteinExistence type="predicted"/>
<evidence type="ECO:0000256" key="2">
    <source>
        <dbReference type="ARBA" id="ARBA00022573"/>
    </source>
</evidence>
<organism evidence="4 5">
    <name type="scientific">Micropruina glycogenica</name>
    <dbReference type="NCBI Taxonomy" id="75385"/>
    <lineage>
        <taxon>Bacteria</taxon>
        <taxon>Bacillati</taxon>
        <taxon>Actinomycetota</taxon>
        <taxon>Actinomycetes</taxon>
        <taxon>Propionibacteriales</taxon>
        <taxon>Nocardioidaceae</taxon>
        <taxon>Micropruina</taxon>
    </lineage>
</organism>